<comment type="caution">
    <text evidence="3">The sequence shown here is derived from an EMBL/GenBank/DDBJ whole genome shotgun (WGS) entry which is preliminary data.</text>
</comment>
<keyword evidence="1" id="KW-0175">Coiled coil</keyword>
<gene>
    <name evidence="3" type="ORF">HGRIS_001056</name>
</gene>
<protein>
    <submittedName>
        <fullName evidence="3">Uncharacterized protein</fullName>
    </submittedName>
</protein>
<evidence type="ECO:0000313" key="3">
    <source>
        <dbReference type="EMBL" id="KAL0957242.1"/>
    </source>
</evidence>
<organism evidence="3 4">
    <name type="scientific">Hohenbuehelia grisea</name>
    <dbReference type="NCBI Taxonomy" id="104357"/>
    <lineage>
        <taxon>Eukaryota</taxon>
        <taxon>Fungi</taxon>
        <taxon>Dikarya</taxon>
        <taxon>Basidiomycota</taxon>
        <taxon>Agaricomycotina</taxon>
        <taxon>Agaricomycetes</taxon>
        <taxon>Agaricomycetidae</taxon>
        <taxon>Agaricales</taxon>
        <taxon>Pleurotineae</taxon>
        <taxon>Pleurotaceae</taxon>
        <taxon>Hohenbuehelia</taxon>
    </lineage>
</organism>
<feature type="compositionally biased region" description="Polar residues" evidence="2">
    <location>
        <begin position="341"/>
        <end position="350"/>
    </location>
</feature>
<feature type="coiled-coil region" evidence="1">
    <location>
        <begin position="13"/>
        <end position="40"/>
    </location>
</feature>
<evidence type="ECO:0000256" key="2">
    <source>
        <dbReference type="SAM" id="MobiDB-lite"/>
    </source>
</evidence>
<dbReference type="EMBL" id="JASNQZ010000005">
    <property type="protein sequence ID" value="KAL0957242.1"/>
    <property type="molecule type" value="Genomic_DNA"/>
</dbReference>
<keyword evidence="4" id="KW-1185">Reference proteome</keyword>
<evidence type="ECO:0000313" key="4">
    <source>
        <dbReference type="Proteomes" id="UP001556367"/>
    </source>
</evidence>
<accession>A0ABR3JPH2</accession>
<feature type="coiled-coil region" evidence="1">
    <location>
        <begin position="191"/>
        <end position="257"/>
    </location>
</feature>
<feature type="compositionally biased region" description="Basic residues" evidence="2">
    <location>
        <begin position="618"/>
        <end position="627"/>
    </location>
</feature>
<feature type="region of interest" description="Disordered" evidence="2">
    <location>
        <begin position="339"/>
        <end position="379"/>
    </location>
</feature>
<name>A0ABR3JPH2_9AGAR</name>
<feature type="coiled-coil region" evidence="1">
    <location>
        <begin position="79"/>
        <end position="158"/>
    </location>
</feature>
<dbReference type="Proteomes" id="UP001556367">
    <property type="component" value="Unassembled WGS sequence"/>
</dbReference>
<feature type="compositionally biased region" description="Basic and acidic residues" evidence="2">
    <location>
        <begin position="355"/>
        <end position="371"/>
    </location>
</feature>
<feature type="region of interest" description="Disordered" evidence="2">
    <location>
        <begin position="528"/>
        <end position="655"/>
    </location>
</feature>
<sequence>MNRRRQSEDQVSLADLARENQSLQRTLREASTEVQQSKRLARDGSEPVQGLVDGLSKTREMNALIIELQEDQKNSRQVNKILRDKLTDAMGELVEAREQVSDLERKQLQEAEMNALIIELQEDQKNSRQVNKILRDKLTDAMGELVEAREQVSDLERKQLQEPDTLKQTSHQLGEISNQVSALFDTVIVLVNVHERKRIDALAEAQRVEENFQDAQLRNDALQSKLSESQSALDVMIQKNKADLKSLQERLQAECAERLASQELSHNQRLHALERKHAGELTSHKLTATIPELQRQQEAFVGASVDFKRKLSNQENLQRKSADAHEPRADIAEKRVASLERQAQSTNLRTASVMEQKEAADGKAEGAERSAAKATKTSASLGNQVSELTAALHSAREQVVAMQAPSKDDELRRAHQKLSAVSKLPRRLRKAPAPDDEAQDVDNVGSMINLEDWVHPISDPSSAVAKDSEAPVCLTFLRACVLIFMIHKGQTLMLFDDASSSIASTALTEAVASDCLMDATMVAVFDGPREGPSLKPQGSPPEDFFDEIPNEETPVKVLPRPNPTLAIPRRSFKKLSEDASEAEDDKHTKQGVKRRRTVASDDPIVDDNPVTLVPKPKQQIHSRRSGVNRKSVPPAVTTTRVGRESRPPQRYDPMP</sequence>
<evidence type="ECO:0000256" key="1">
    <source>
        <dbReference type="SAM" id="Coils"/>
    </source>
</evidence>
<proteinExistence type="predicted"/>
<reference evidence="4" key="1">
    <citation type="submission" date="2024-06" db="EMBL/GenBank/DDBJ databases">
        <title>Multi-omics analyses provide insights into the biosynthesis of the anticancer antibiotic pleurotin in Hohenbuehelia grisea.</title>
        <authorList>
            <person name="Weaver J.A."/>
            <person name="Alberti F."/>
        </authorList>
    </citation>
    <scope>NUCLEOTIDE SEQUENCE [LARGE SCALE GENOMIC DNA]</scope>
    <source>
        <strain evidence="4">T-177</strain>
    </source>
</reference>